<sequence length="156" mass="17028">MNDENKSTKAGGRVPNTAADVAEKINELYLALPKEIFTKNSNTPHKHTSESMGMEESNKIPNKGTILSKAVTYVETLQNEIDTGNRNEVDKKNEILGLLDVMERQNIAYEDILQDIGISKDNDLLASCTSAELLLKELLDIGPLAGTDGAVQNGQK</sequence>
<gene>
    <name evidence="2" type="ORF">HGUI_03636</name>
</gene>
<evidence type="ECO:0000256" key="1">
    <source>
        <dbReference type="SAM" id="MobiDB-lite"/>
    </source>
</evidence>
<evidence type="ECO:0000313" key="3">
    <source>
        <dbReference type="Proteomes" id="UP000183365"/>
    </source>
</evidence>
<dbReference type="InterPro" id="IPR036638">
    <property type="entry name" value="HLH_DNA-bd_sf"/>
</dbReference>
<dbReference type="OrthoDB" id="690068at2759"/>
<accession>A0A1L0B8J0</accession>
<dbReference type="GO" id="GO:0046983">
    <property type="term" value="F:protein dimerization activity"/>
    <property type="evidence" value="ECO:0007669"/>
    <property type="project" value="InterPro"/>
</dbReference>
<name>A0A1L0B8J0_9ASCO</name>
<evidence type="ECO:0000313" key="2">
    <source>
        <dbReference type="EMBL" id="SGZ41435.1"/>
    </source>
</evidence>
<organism evidence="2 3">
    <name type="scientific">Hanseniaspora guilliermondii</name>
    <dbReference type="NCBI Taxonomy" id="56406"/>
    <lineage>
        <taxon>Eukaryota</taxon>
        <taxon>Fungi</taxon>
        <taxon>Dikarya</taxon>
        <taxon>Ascomycota</taxon>
        <taxon>Saccharomycotina</taxon>
        <taxon>Saccharomycetes</taxon>
        <taxon>Saccharomycodales</taxon>
        <taxon>Saccharomycodaceae</taxon>
        <taxon>Hanseniaspora</taxon>
    </lineage>
</organism>
<dbReference type="AlphaFoldDB" id="A0A1L0B8J0"/>
<proteinExistence type="predicted"/>
<protein>
    <recommendedName>
        <fullName evidence="4">BHLH domain-containing protein</fullName>
    </recommendedName>
</protein>
<dbReference type="VEuPathDB" id="FungiDB:HGUI_03636"/>
<keyword evidence="3" id="KW-1185">Reference proteome</keyword>
<feature type="region of interest" description="Disordered" evidence="1">
    <location>
        <begin position="40"/>
        <end position="61"/>
    </location>
</feature>
<dbReference type="Gene3D" id="4.10.280.10">
    <property type="entry name" value="Helix-loop-helix DNA-binding domain"/>
    <property type="match status" value="1"/>
</dbReference>
<dbReference type="Proteomes" id="UP000183365">
    <property type="component" value="Unassembled WGS sequence"/>
</dbReference>
<reference evidence="3" key="1">
    <citation type="submission" date="2016-11" db="EMBL/GenBank/DDBJ databases">
        <authorList>
            <person name="Guldener U."/>
        </authorList>
    </citation>
    <scope>NUCLEOTIDE SEQUENCE [LARGE SCALE GENOMIC DNA]</scope>
</reference>
<dbReference type="EMBL" id="FQNF01000103">
    <property type="protein sequence ID" value="SGZ41435.1"/>
    <property type="molecule type" value="Genomic_DNA"/>
</dbReference>
<evidence type="ECO:0008006" key="4">
    <source>
        <dbReference type="Google" id="ProtNLM"/>
    </source>
</evidence>